<evidence type="ECO:0000313" key="3">
    <source>
        <dbReference type="EnsemblMetazoa" id="AALFPA23_001141.P912"/>
    </source>
</evidence>
<dbReference type="Pfam" id="PF00665">
    <property type="entry name" value="rve"/>
    <property type="match status" value="1"/>
</dbReference>
<dbReference type="Gene3D" id="1.10.340.70">
    <property type="match status" value="1"/>
</dbReference>
<evidence type="ECO:0000259" key="2">
    <source>
        <dbReference type="PROSITE" id="PS50994"/>
    </source>
</evidence>
<dbReference type="PROSITE" id="PS50994">
    <property type="entry name" value="INTEGRASE"/>
    <property type="match status" value="1"/>
</dbReference>
<dbReference type="SUPFAM" id="SSF53098">
    <property type="entry name" value="Ribonuclease H-like"/>
    <property type="match status" value="1"/>
</dbReference>
<dbReference type="PANTHER" id="PTHR37984:SF11">
    <property type="entry name" value="INTEGRASE CATALYTIC DOMAIN-CONTAINING PROTEIN"/>
    <property type="match status" value="1"/>
</dbReference>
<dbReference type="Gene3D" id="3.30.420.10">
    <property type="entry name" value="Ribonuclease H-like superfamily/Ribonuclease H"/>
    <property type="match status" value="1"/>
</dbReference>
<keyword evidence="4" id="KW-1185">Reference proteome</keyword>
<dbReference type="InterPro" id="IPR001584">
    <property type="entry name" value="Integrase_cat-core"/>
</dbReference>
<feature type="domain" description="Integrase catalytic" evidence="2">
    <location>
        <begin position="79"/>
        <end position="232"/>
    </location>
</feature>
<organism evidence="3 4">
    <name type="scientific">Aedes albopictus</name>
    <name type="common">Asian tiger mosquito</name>
    <name type="synonym">Stegomyia albopicta</name>
    <dbReference type="NCBI Taxonomy" id="7160"/>
    <lineage>
        <taxon>Eukaryota</taxon>
        <taxon>Metazoa</taxon>
        <taxon>Ecdysozoa</taxon>
        <taxon>Arthropoda</taxon>
        <taxon>Hexapoda</taxon>
        <taxon>Insecta</taxon>
        <taxon>Pterygota</taxon>
        <taxon>Neoptera</taxon>
        <taxon>Endopterygota</taxon>
        <taxon>Diptera</taxon>
        <taxon>Nematocera</taxon>
        <taxon>Culicoidea</taxon>
        <taxon>Culicidae</taxon>
        <taxon>Culicinae</taxon>
        <taxon>Aedini</taxon>
        <taxon>Aedes</taxon>
        <taxon>Stegomyia</taxon>
    </lineage>
</organism>
<protein>
    <recommendedName>
        <fullName evidence="1">RNA-directed DNA polymerase</fullName>
        <ecNumber evidence="1">2.7.7.49</ecNumber>
    </recommendedName>
</protein>
<accession>A0ABM1XMX4</accession>
<dbReference type="RefSeq" id="XP_062714038.1">
    <property type="nucleotide sequence ID" value="XM_062858054.1"/>
</dbReference>
<evidence type="ECO:0000313" key="4">
    <source>
        <dbReference type="Proteomes" id="UP000069940"/>
    </source>
</evidence>
<reference evidence="4" key="1">
    <citation type="journal article" date="2015" name="Proc. Natl. Acad. Sci. U.S.A.">
        <title>Genome sequence of the Asian Tiger mosquito, Aedes albopictus, reveals insights into its biology, genetics, and evolution.</title>
        <authorList>
            <person name="Chen X.G."/>
            <person name="Jiang X."/>
            <person name="Gu J."/>
            <person name="Xu M."/>
            <person name="Wu Y."/>
            <person name="Deng Y."/>
            <person name="Zhang C."/>
            <person name="Bonizzoni M."/>
            <person name="Dermauw W."/>
            <person name="Vontas J."/>
            <person name="Armbruster P."/>
            <person name="Huang X."/>
            <person name="Yang Y."/>
            <person name="Zhang H."/>
            <person name="He W."/>
            <person name="Peng H."/>
            <person name="Liu Y."/>
            <person name="Wu K."/>
            <person name="Chen J."/>
            <person name="Lirakis M."/>
            <person name="Topalis P."/>
            <person name="Van Leeuwen T."/>
            <person name="Hall A.B."/>
            <person name="Jiang X."/>
            <person name="Thorpe C."/>
            <person name="Mueller R.L."/>
            <person name="Sun C."/>
            <person name="Waterhouse R.M."/>
            <person name="Yan G."/>
            <person name="Tu Z.J."/>
            <person name="Fang X."/>
            <person name="James A.A."/>
        </authorList>
    </citation>
    <scope>NUCLEOTIDE SEQUENCE [LARGE SCALE GENOMIC DNA]</scope>
    <source>
        <strain evidence="4">Foshan</strain>
    </source>
</reference>
<proteinExistence type="predicted"/>
<dbReference type="PANTHER" id="PTHR37984">
    <property type="entry name" value="PROTEIN CBG26694"/>
    <property type="match status" value="1"/>
</dbReference>
<dbReference type="EC" id="2.7.7.49" evidence="1"/>
<dbReference type="InterPro" id="IPR036397">
    <property type="entry name" value="RNaseH_sf"/>
</dbReference>
<evidence type="ECO:0000256" key="1">
    <source>
        <dbReference type="ARBA" id="ARBA00012493"/>
    </source>
</evidence>
<dbReference type="InterPro" id="IPR012337">
    <property type="entry name" value="RNaseH-like_sf"/>
</dbReference>
<sequence length="284" mass="33126">MDNIVVRGNKMVIPTSLRNRMLTLAHEGHPGESLMKRRLRDRLWWPGMDRDVTKFVVACEGCRLVGLPSRPEPMQRRPLPSRPWIDVALDFLGPLPSREYLLVIIDYYSRYKEIEIMSRITAKATIDRLSRIFTRLGYPMTITLDNARQFISAELEQFCSEHGVHLNNTTPYWPQENGLVERLNRSVLKRLQISQSLQRDWKADLNDYLMMYYTTPHSVTGKTPTELCYSRTIRSKLPSLQDIEVTYRDGEVSDRDQLAKQRGRKEGIKIGVLLHRISKSETMY</sequence>
<dbReference type="Proteomes" id="UP000069940">
    <property type="component" value="Unassembled WGS sequence"/>
</dbReference>
<dbReference type="InterPro" id="IPR050951">
    <property type="entry name" value="Retrovirus_Pol_polyprotein"/>
</dbReference>
<dbReference type="EnsemblMetazoa" id="AALFPA23_001141.R912">
    <property type="protein sequence ID" value="AALFPA23_001141.P912"/>
    <property type="gene ID" value="AALFPA23_001141"/>
</dbReference>
<name>A0ABM1XMX4_AEDAL</name>
<dbReference type="GeneID" id="134290846"/>
<dbReference type="InterPro" id="IPR041588">
    <property type="entry name" value="Integrase_H2C2"/>
</dbReference>
<dbReference type="Pfam" id="PF17921">
    <property type="entry name" value="Integrase_H2C2"/>
    <property type="match status" value="1"/>
</dbReference>
<reference evidence="3" key="2">
    <citation type="submission" date="2025-05" db="UniProtKB">
        <authorList>
            <consortium name="EnsemblMetazoa"/>
        </authorList>
    </citation>
    <scope>IDENTIFICATION</scope>
    <source>
        <strain evidence="3">Foshan</strain>
    </source>
</reference>